<comment type="caution">
    <text evidence="10">The sequence shown here is derived from an EMBL/GenBank/DDBJ whole genome shotgun (WGS) entry which is preliminary data.</text>
</comment>
<dbReference type="InterPro" id="IPR003838">
    <property type="entry name" value="ABC3_permease_C"/>
</dbReference>
<keyword evidence="3 7" id="KW-0812">Transmembrane</keyword>
<evidence type="ECO:0000256" key="3">
    <source>
        <dbReference type="ARBA" id="ARBA00022692"/>
    </source>
</evidence>
<dbReference type="GO" id="GO:0022857">
    <property type="term" value="F:transmembrane transporter activity"/>
    <property type="evidence" value="ECO:0007669"/>
    <property type="project" value="TreeGrafter"/>
</dbReference>
<evidence type="ECO:0000259" key="8">
    <source>
        <dbReference type="Pfam" id="PF02687"/>
    </source>
</evidence>
<dbReference type="Pfam" id="PF02687">
    <property type="entry name" value="FtsX"/>
    <property type="match status" value="2"/>
</dbReference>
<evidence type="ECO:0000256" key="7">
    <source>
        <dbReference type="SAM" id="Phobius"/>
    </source>
</evidence>
<dbReference type="PANTHER" id="PTHR30572">
    <property type="entry name" value="MEMBRANE COMPONENT OF TRANSPORTER-RELATED"/>
    <property type="match status" value="1"/>
</dbReference>
<reference evidence="10 11" key="1">
    <citation type="submission" date="2018-01" db="EMBL/GenBank/DDBJ databases">
        <title>Draft genome sequence of Jiangella sp. GTF31.</title>
        <authorList>
            <person name="Sahin N."/>
            <person name="Ay H."/>
            <person name="Saygin H."/>
        </authorList>
    </citation>
    <scope>NUCLEOTIDE SEQUENCE [LARGE SCALE GENOMIC DNA]</scope>
    <source>
        <strain evidence="10 11">GTF31</strain>
    </source>
</reference>
<feature type="transmembrane region" description="Helical" evidence="7">
    <location>
        <begin position="324"/>
        <end position="350"/>
    </location>
</feature>
<evidence type="ECO:0000313" key="10">
    <source>
        <dbReference type="EMBL" id="PZF84594.1"/>
    </source>
</evidence>
<feature type="transmembrane region" description="Helical" evidence="7">
    <location>
        <begin position="818"/>
        <end position="837"/>
    </location>
</feature>
<feature type="transmembrane region" description="Helical" evidence="7">
    <location>
        <begin position="722"/>
        <end position="750"/>
    </location>
</feature>
<feature type="transmembrane region" description="Helical" evidence="7">
    <location>
        <begin position="500"/>
        <end position="522"/>
    </location>
</feature>
<evidence type="ECO:0000259" key="9">
    <source>
        <dbReference type="Pfam" id="PF12704"/>
    </source>
</evidence>
<dbReference type="Proteomes" id="UP000248764">
    <property type="component" value="Unassembled WGS sequence"/>
</dbReference>
<feature type="transmembrane region" description="Helical" evidence="7">
    <location>
        <begin position="444"/>
        <end position="471"/>
    </location>
</feature>
<protein>
    <submittedName>
        <fullName evidence="10">ABC transporter permease</fullName>
    </submittedName>
</protein>
<evidence type="ECO:0000256" key="1">
    <source>
        <dbReference type="ARBA" id="ARBA00004651"/>
    </source>
</evidence>
<evidence type="ECO:0000313" key="11">
    <source>
        <dbReference type="Proteomes" id="UP000248764"/>
    </source>
</evidence>
<feature type="transmembrane region" description="Helical" evidence="7">
    <location>
        <begin position="417"/>
        <end position="438"/>
    </location>
</feature>
<comment type="subcellular location">
    <subcellularLocation>
        <location evidence="1">Cell membrane</location>
        <topology evidence="1">Multi-pass membrane protein</topology>
    </subcellularLocation>
</comment>
<keyword evidence="5 7" id="KW-0472">Membrane</keyword>
<dbReference type="RefSeq" id="WP_111254151.1">
    <property type="nucleotide sequence ID" value="NZ_POTW01000014.1"/>
</dbReference>
<feature type="transmembrane region" description="Helical" evidence="7">
    <location>
        <begin position="16"/>
        <end position="36"/>
    </location>
</feature>
<feature type="domain" description="ABC3 transporter permease C-terminal" evidence="8">
    <location>
        <begin position="729"/>
        <end position="844"/>
    </location>
</feature>
<feature type="domain" description="ABC3 transporter permease C-terminal" evidence="8">
    <location>
        <begin position="279"/>
        <end position="399"/>
    </location>
</feature>
<dbReference type="InterPro" id="IPR025857">
    <property type="entry name" value="MacB_PCD"/>
</dbReference>
<feature type="transmembrane region" description="Helical" evidence="7">
    <location>
        <begin position="775"/>
        <end position="798"/>
    </location>
</feature>
<feature type="domain" description="MacB-like periplasmic core" evidence="9">
    <location>
        <begin position="500"/>
        <end position="695"/>
    </location>
</feature>
<organism evidence="10 11">
    <name type="scientific">Jiangella anatolica</name>
    <dbReference type="NCBI Taxonomy" id="2670374"/>
    <lineage>
        <taxon>Bacteria</taxon>
        <taxon>Bacillati</taxon>
        <taxon>Actinomycetota</taxon>
        <taxon>Actinomycetes</taxon>
        <taxon>Jiangellales</taxon>
        <taxon>Jiangellaceae</taxon>
        <taxon>Jiangella</taxon>
    </lineage>
</organism>
<keyword evidence="2" id="KW-1003">Cell membrane</keyword>
<evidence type="ECO:0000256" key="6">
    <source>
        <dbReference type="ARBA" id="ARBA00038076"/>
    </source>
</evidence>
<evidence type="ECO:0000256" key="5">
    <source>
        <dbReference type="ARBA" id="ARBA00023136"/>
    </source>
</evidence>
<keyword evidence="11" id="KW-1185">Reference proteome</keyword>
<evidence type="ECO:0000256" key="4">
    <source>
        <dbReference type="ARBA" id="ARBA00022989"/>
    </source>
</evidence>
<keyword evidence="4 7" id="KW-1133">Transmembrane helix</keyword>
<accession>A0A2W2BVZ6</accession>
<dbReference type="AlphaFoldDB" id="A0A2W2BVZ6"/>
<feature type="transmembrane region" description="Helical" evidence="7">
    <location>
        <begin position="276"/>
        <end position="301"/>
    </location>
</feature>
<name>A0A2W2BVZ6_9ACTN</name>
<comment type="similarity">
    <text evidence="6">Belongs to the ABC-4 integral membrane protein family.</text>
</comment>
<dbReference type="EMBL" id="POTW01000014">
    <property type="protein sequence ID" value="PZF84594.1"/>
    <property type="molecule type" value="Genomic_DNA"/>
</dbReference>
<sequence>MIRATLKSLAARKLRLAMSAFAIVLGVAFVAGSYVFTDTIDRTFDDIFGGLSSDVVVRPDLPGEADLFAGFATGTTTTIPSDLVDDVAALPGVERADGEVENQSFFVLDTDGDVMTTQGAPGIAVNYHDGANAAGEPVLALVDGELPTGPGQVALDDRTFDRSGYEIGDEVQFVSTGDEPRVSAELVGVVRFGESGSLAGASLSVFETRYAQELFLDGEDAYNRISVTAAGDASPEEVRDEISAMLPGDFEALTGADVDEETASAIEEGLGFFNTFLLVFAAIALFVGVFLILNTFSILVAQRSQEMALYRALGAGRRQVTRSVLLEAFIVGLVGSTLGLALGLGVAQLLKAVFGAFGLELAGGLVLQPRTVIVSYVVGVLVTMVAAFIPARRASRVPPVAAMRDDVGVASESSRRVSLWVGGGLTLLGAGAMALGLFGSVDDAALMVGAGIFAVFIGVALLAPVLAVPVLRVVAGWYPSAFGTVGRLARENALRNPRRTAATASALMIGMALVTAISIVGASANATVDRALDDGVRAQFVVSNAVGQPFSPAVAEQIGQVDGVDEVVSVRMSGGVVDGDQTFLQAFDPVAYSRAADLELVDGTDDLGPGQFLIGEDQAESKGLSVGDTLRLQLPGSDEDIELAGIYAQSPLLVGGVVVSQQTLADGAVPSLDTLLYVIAADGADLASVRAGLDEATADLPTVTVQDQEEYKESSRDQVNQLLYLVYALLGLAVLIAVLGIVNTLALSVMERTREVGLLRAVGLSRRQLRRTIRLESIAIAVLGAVLGVALGLLFGVSLQRAIADDGLEVLSVPGGQLVVFVVLAAVIGVLAAVWPARRAAKLDVLRAITTE</sequence>
<dbReference type="InterPro" id="IPR050250">
    <property type="entry name" value="Macrolide_Exporter_MacB"/>
</dbReference>
<proteinExistence type="inferred from homology"/>
<feature type="transmembrane region" description="Helical" evidence="7">
    <location>
        <begin position="370"/>
        <end position="389"/>
    </location>
</feature>
<dbReference type="PANTHER" id="PTHR30572:SF4">
    <property type="entry name" value="ABC TRANSPORTER PERMEASE YTRF"/>
    <property type="match status" value="1"/>
</dbReference>
<gene>
    <name evidence="10" type="ORF">C1I92_08095</name>
</gene>
<evidence type="ECO:0000256" key="2">
    <source>
        <dbReference type="ARBA" id="ARBA00022475"/>
    </source>
</evidence>
<dbReference type="GO" id="GO:0005886">
    <property type="term" value="C:plasma membrane"/>
    <property type="evidence" value="ECO:0007669"/>
    <property type="project" value="UniProtKB-SubCell"/>
</dbReference>
<feature type="domain" description="MacB-like periplasmic core" evidence="9">
    <location>
        <begin position="17"/>
        <end position="244"/>
    </location>
</feature>
<dbReference type="Pfam" id="PF12704">
    <property type="entry name" value="MacB_PCD"/>
    <property type="match status" value="2"/>
</dbReference>